<evidence type="ECO:0000256" key="2">
    <source>
        <dbReference type="ARBA" id="ARBA00022448"/>
    </source>
</evidence>
<proteinExistence type="predicted"/>
<dbReference type="CDD" id="cd17380">
    <property type="entry name" value="MFS_SLC17A9_like"/>
    <property type="match status" value="1"/>
</dbReference>
<feature type="transmembrane region" description="Helical" evidence="7">
    <location>
        <begin position="372"/>
        <end position="395"/>
    </location>
</feature>
<evidence type="ECO:0000256" key="5">
    <source>
        <dbReference type="ARBA" id="ARBA00022989"/>
    </source>
</evidence>
<dbReference type="FunFam" id="1.20.1250.20:FF:000003">
    <property type="entry name" value="Solute carrier family 17 member 3"/>
    <property type="match status" value="1"/>
</dbReference>
<accession>A0A024GQ97</accession>
<dbReference type="AlphaFoldDB" id="A0A024GQ97"/>
<dbReference type="PANTHER" id="PTHR11662:SF399">
    <property type="entry name" value="FI19708P1-RELATED"/>
    <property type="match status" value="1"/>
</dbReference>
<keyword evidence="2" id="KW-0813">Transport</keyword>
<evidence type="ECO:0000313" key="9">
    <source>
        <dbReference type="EMBL" id="CCI48900.1"/>
    </source>
</evidence>
<protein>
    <recommendedName>
        <fullName evidence="8">Major facilitator superfamily (MFS) profile domain-containing protein</fullName>
    </recommendedName>
</protein>
<evidence type="ECO:0000256" key="6">
    <source>
        <dbReference type="ARBA" id="ARBA00023136"/>
    </source>
</evidence>
<feature type="transmembrane region" description="Helical" evidence="7">
    <location>
        <begin position="72"/>
        <end position="92"/>
    </location>
</feature>
<feature type="domain" description="Major facilitator superfamily (MFS) profile" evidence="8">
    <location>
        <begin position="1"/>
        <end position="398"/>
    </location>
</feature>
<keyword evidence="4" id="KW-0769">Symport</keyword>
<dbReference type="InterPro" id="IPR050382">
    <property type="entry name" value="MFS_Na/Anion_cotransporter"/>
</dbReference>
<evidence type="ECO:0000256" key="4">
    <source>
        <dbReference type="ARBA" id="ARBA00022847"/>
    </source>
</evidence>
<keyword evidence="6 7" id="KW-0472">Membrane</keyword>
<feature type="transmembrane region" description="Helical" evidence="7">
    <location>
        <begin position="212"/>
        <end position="232"/>
    </location>
</feature>
<dbReference type="PANTHER" id="PTHR11662">
    <property type="entry name" value="SOLUTE CARRIER FAMILY 17"/>
    <property type="match status" value="1"/>
</dbReference>
<feature type="transmembrane region" description="Helical" evidence="7">
    <location>
        <begin position="252"/>
        <end position="274"/>
    </location>
</feature>
<dbReference type="Gene3D" id="1.20.1250.20">
    <property type="entry name" value="MFS general substrate transporter like domains"/>
    <property type="match status" value="2"/>
</dbReference>
<organism evidence="9 10">
    <name type="scientific">Albugo candida</name>
    <dbReference type="NCBI Taxonomy" id="65357"/>
    <lineage>
        <taxon>Eukaryota</taxon>
        <taxon>Sar</taxon>
        <taxon>Stramenopiles</taxon>
        <taxon>Oomycota</taxon>
        <taxon>Peronosporomycetes</taxon>
        <taxon>Albuginales</taxon>
        <taxon>Albuginaceae</taxon>
        <taxon>Albugo</taxon>
    </lineage>
</organism>
<dbReference type="Proteomes" id="UP000053237">
    <property type="component" value="Unassembled WGS sequence"/>
</dbReference>
<dbReference type="PROSITE" id="PS50850">
    <property type="entry name" value="MFS"/>
    <property type="match status" value="1"/>
</dbReference>
<comment type="caution">
    <text evidence="9">The sequence shown here is derived from an EMBL/GenBank/DDBJ whole genome shotgun (WGS) entry which is preliminary data.</text>
</comment>
<feature type="transmembrane region" description="Helical" evidence="7">
    <location>
        <begin position="159"/>
        <end position="177"/>
    </location>
</feature>
<evidence type="ECO:0000256" key="1">
    <source>
        <dbReference type="ARBA" id="ARBA00004141"/>
    </source>
</evidence>
<keyword evidence="5 7" id="KW-1133">Transmembrane helix</keyword>
<evidence type="ECO:0000313" key="10">
    <source>
        <dbReference type="Proteomes" id="UP000053237"/>
    </source>
</evidence>
<dbReference type="GO" id="GO:0016020">
    <property type="term" value="C:membrane"/>
    <property type="evidence" value="ECO:0007669"/>
    <property type="project" value="UniProtKB-SubCell"/>
</dbReference>
<reference evidence="9 10" key="1">
    <citation type="submission" date="2012-05" db="EMBL/GenBank/DDBJ databases">
        <title>Recombination and specialization in a pathogen metapopulation.</title>
        <authorList>
            <person name="Gardiner A."/>
            <person name="Kemen E."/>
            <person name="Schultz-Larsen T."/>
            <person name="MacLean D."/>
            <person name="Van Oosterhout C."/>
            <person name="Jones J.D.G."/>
        </authorList>
    </citation>
    <scope>NUCLEOTIDE SEQUENCE [LARGE SCALE GENOMIC DNA]</scope>
    <source>
        <strain evidence="9 10">Ac Nc2</strain>
    </source>
</reference>
<dbReference type="InterPro" id="IPR044777">
    <property type="entry name" value="SLC17A9-like"/>
</dbReference>
<keyword evidence="10" id="KW-1185">Reference proteome</keyword>
<evidence type="ECO:0000256" key="7">
    <source>
        <dbReference type="SAM" id="Phobius"/>
    </source>
</evidence>
<gene>
    <name evidence="9" type="ORF">BN9_101090</name>
</gene>
<dbReference type="InterPro" id="IPR020846">
    <property type="entry name" value="MFS_dom"/>
</dbReference>
<comment type="subcellular location">
    <subcellularLocation>
        <location evidence="1">Membrane</location>
        <topology evidence="1">Multi-pass membrane protein</topology>
    </subcellularLocation>
</comment>
<dbReference type="STRING" id="65357.A0A024GQ97"/>
<dbReference type="InterPro" id="IPR011701">
    <property type="entry name" value="MFS"/>
</dbReference>
<evidence type="ECO:0000256" key="3">
    <source>
        <dbReference type="ARBA" id="ARBA00022692"/>
    </source>
</evidence>
<keyword evidence="3 7" id="KW-0812">Transmembrane</keyword>
<dbReference type="GO" id="GO:0015293">
    <property type="term" value="F:symporter activity"/>
    <property type="evidence" value="ECO:0007669"/>
    <property type="project" value="UniProtKB-KW"/>
</dbReference>
<dbReference type="InParanoid" id="A0A024GQ97"/>
<name>A0A024GQ97_9STRA</name>
<sequence length="412" mass="45554">MTIFQKRYLIAFLCFLVTLLSYAARTNISIVVPFLTSSKIDQSRILSSFYFGYITTQVFGAIWAHRFGAENVLILGVIIWTISDLMTVFTATNKVLLYLSRATMGLGEGILFPCVHQISSTYPLRLKSRLVSIVSSGTDIGTITSMLLTPLLINMAGYPAVFVVFGSLSLLWILYFFHFEFIEKETLKIDESKNPDGEIAVWTPLLTHRSAWAIYAAHFSYNYGWYVLLGWIPQYYHQVLNIDFNAQGLTTIIPYICGYVGGICFGRIGDWLIVDRSVRVVSARKLINTLSFSLSALALYSLRFASPSKATFLLSLTMFFGRGASAGYWVNMIDIGGTKAGMVMGVSNTIATIPGVLGNLITGYILQSSGSWDLVFGIASAVLVAGAAIFAFCASDRNIFESDIRPLALVRR</sequence>
<dbReference type="Pfam" id="PF07690">
    <property type="entry name" value="MFS_1"/>
    <property type="match status" value="1"/>
</dbReference>
<feature type="transmembrane region" description="Helical" evidence="7">
    <location>
        <begin position="311"/>
        <end position="330"/>
    </location>
</feature>
<feature type="transmembrane region" description="Helical" evidence="7">
    <location>
        <begin position="47"/>
        <end position="65"/>
    </location>
</feature>
<feature type="transmembrane region" description="Helical" evidence="7">
    <location>
        <begin position="342"/>
        <end position="366"/>
    </location>
</feature>
<feature type="transmembrane region" description="Helical" evidence="7">
    <location>
        <begin position="286"/>
        <end position="305"/>
    </location>
</feature>
<dbReference type="OrthoDB" id="2250022at2759"/>
<dbReference type="InterPro" id="IPR036259">
    <property type="entry name" value="MFS_trans_sf"/>
</dbReference>
<dbReference type="EMBL" id="CAIX01000255">
    <property type="protein sequence ID" value="CCI48900.1"/>
    <property type="molecule type" value="Genomic_DNA"/>
</dbReference>
<evidence type="ECO:0000259" key="8">
    <source>
        <dbReference type="PROSITE" id="PS50850"/>
    </source>
</evidence>
<dbReference type="SUPFAM" id="SSF103473">
    <property type="entry name" value="MFS general substrate transporter"/>
    <property type="match status" value="1"/>
</dbReference>